<dbReference type="InterPro" id="IPR006476">
    <property type="entry name" value="CHP01589_pln"/>
</dbReference>
<feature type="region of interest" description="Disordered" evidence="1">
    <location>
        <begin position="1"/>
        <end position="134"/>
    </location>
</feature>
<dbReference type="Proteomes" id="UP000195557">
    <property type="component" value="Unassembled WGS sequence"/>
</dbReference>
<dbReference type="EMBL" id="KZ155838">
    <property type="protein sequence ID" value="OUS42619.1"/>
    <property type="molecule type" value="Genomic_DNA"/>
</dbReference>
<protein>
    <submittedName>
        <fullName evidence="2">Uncharacterized protein</fullName>
    </submittedName>
</protein>
<gene>
    <name evidence="2" type="ORF">BE221DRAFT_187326</name>
</gene>
<sequence>MGQRRGGRSQDSSGPGARARAPSRRARASRATMSPSRATRGRGVGADGAETTPASTPATVRTGKRRARGRPRERAVERGARAAATATAVAAAADGTTTTTENGKRCARDGAKTDDGRASAPGRDGTTWGKTGAPSARDVRAVQSLLERSLRLYMSKEEVVNHLKTLANIDPLFTHLVWAQLEKDNEEFFKAYHVMVRVKEQILRFNSLLDKYYELAREKGEIDADRHPIGQAIEANGSGKMAKQEPARRGGAQRKQSTAKANTPTKTPVRATNASGARASELPVMTPGALADWGARGPETTSAAATPRVPAFVSPYEAHPELSDEIAKLMRTPQMIGMADLQLDFDNHIGQLTSPDAEPFQLASLFPRDFSLDEVPDLGI</sequence>
<dbReference type="AlphaFoldDB" id="A0A1Y5HZB5"/>
<feature type="compositionally biased region" description="Low complexity" evidence="1">
    <location>
        <begin position="29"/>
        <end position="38"/>
    </location>
</feature>
<evidence type="ECO:0000313" key="2">
    <source>
        <dbReference type="EMBL" id="OUS42619.1"/>
    </source>
</evidence>
<feature type="region of interest" description="Disordered" evidence="1">
    <location>
        <begin position="234"/>
        <end position="305"/>
    </location>
</feature>
<reference evidence="2" key="1">
    <citation type="submission" date="2017-04" db="EMBL/GenBank/DDBJ databases">
        <title>Population genomics of picophytoplankton unveils novel chromosome hypervariability.</title>
        <authorList>
            <consortium name="DOE Joint Genome Institute"/>
            <person name="Blanc-Mathieu R."/>
            <person name="Krasovec M."/>
            <person name="Hebrard M."/>
            <person name="Yau S."/>
            <person name="Desgranges E."/>
            <person name="Martin J."/>
            <person name="Schackwitz W."/>
            <person name="Kuo A."/>
            <person name="Salin G."/>
            <person name="Donnadieu C."/>
            <person name="Desdevises Y."/>
            <person name="Sanchez-Ferandin S."/>
            <person name="Moreau H."/>
            <person name="Rivals E."/>
            <person name="Grigoriev I.V."/>
            <person name="Grimsley N."/>
            <person name="Eyre-Walker A."/>
            <person name="Piganeau G."/>
        </authorList>
    </citation>
    <scope>NUCLEOTIDE SEQUENCE [LARGE SCALE GENOMIC DNA]</scope>
    <source>
        <strain evidence="2">RCC 1115</strain>
    </source>
</reference>
<dbReference type="PANTHER" id="PTHR31871:SF1">
    <property type="entry name" value="HISTIDINE-TRNA LIGASE"/>
    <property type="match status" value="1"/>
</dbReference>
<feature type="compositionally biased region" description="Polar residues" evidence="1">
    <location>
        <begin position="254"/>
        <end position="275"/>
    </location>
</feature>
<proteinExistence type="predicted"/>
<feature type="compositionally biased region" description="Low complexity" evidence="1">
    <location>
        <begin position="81"/>
        <end position="101"/>
    </location>
</feature>
<evidence type="ECO:0000256" key="1">
    <source>
        <dbReference type="SAM" id="MobiDB-lite"/>
    </source>
</evidence>
<accession>A0A1Y5HZB5</accession>
<dbReference type="Pfam" id="PF09713">
    <property type="entry name" value="A_thal_3526"/>
    <property type="match status" value="1"/>
</dbReference>
<organism evidence="2">
    <name type="scientific">Ostreococcus tauri</name>
    <name type="common">Marine green alga</name>
    <dbReference type="NCBI Taxonomy" id="70448"/>
    <lineage>
        <taxon>Eukaryota</taxon>
        <taxon>Viridiplantae</taxon>
        <taxon>Chlorophyta</taxon>
        <taxon>Mamiellophyceae</taxon>
        <taxon>Mamiellales</taxon>
        <taxon>Bathycoccaceae</taxon>
        <taxon>Ostreococcus</taxon>
    </lineage>
</organism>
<name>A0A1Y5HZB5_OSTTA</name>
<feature type="compositionally biased region" description="Basic and acidic residues" evidence="1">
    <location>
        <begin position="70"/>
        <end position="80"/>
    </location>
</feature>
<dbReference type="NCBIfam" id="TIGR01589">
    <property type="entry name" value="A_thal_3526"/>
    <property type="match status" value="1"/>
</dbReference>
<feature type="compositionally biased region" description="Basic and acidic residues" evidence="1">
    <location>
        <begin position="102"/>
        <end position="117"/>
    </location>
</feature>
<dbReference type="eggNOG" id="ENOG502QQTW">
    <property type="taxonomic scope" value="Eukaryota"/>
</dbReference>
<dbReference type="PANTHER" id="PTHR31871">
    <property type="entry name" value="OS02G0137100 PROTEIN"/>
    <property type="match status" value="1"/>
</dbReference>